<keyword evidence="3" id="KW-1185">Reference proteome</keyword>
<keyword evidence="1" id="KW-0472">Membrane</keyword>
<dbReference type="Proteomes" id="UP000320762">
    <property type="component" value="Unassembled WGS sequence"/>
</dbReference>
<feature type="transmembrane region" description="Helical" evidence="1">
    <location>
        <begin position="21"/>
        <end position="38"/>
    </location>
</feature>
<accession>A0A550CFN7</accession>
<evidence type="ECO:0000313" key="2">
    <source>
        <dbReference type="EMBL" id="TRM63619.1"/>
    </source>
</evidence>
<dbReference type="EMBL" id="VDMD01000009">
    <property type="protein sequence ID" value="TRM63619.1"/>
    <property type="molecule type" value="Genomic_DNA"/>
</dbReference>
<reference evidence="2 3" key="1">
    <citation type="journal article" date="2019" name="New Phytol.">
        <title>Comparative genomics reveals unique wood-decay strategies and fruiting body development in the Schizophyllaceae.</title>
        <authorList>
            <person name="Almasi E."/>
            <person name="Sahu N."/>
            <person name="Krizsan K."/>
            <person name="Balint B."/>
            <person name="Kovacs G.M."/>
            <person name="Kiss B."/>
            <person name="Cseklye J."/>
            <person name="Drula E."/>
            <person name="Henrissat B."/>
            <person name="Nagy I."/>
            <person name="Chovatia M."/>
            <person name="Adam C."/>
            <person name="LaButti K."/>
            <person name="Lipzen A."/>
            <person name="Riley R."/>
            <person name="Grigoriev I.V."/>
            <person name="Nagy L.G."/>
        </authorList>
    </citation>
    <scope>NUCLEOTIDE SEQUENCE [LARGE SCALE GENOMIC DNA]</scope>
    <source>
        <strain evidence="2 3">NL-1724</strain>
    </source>
</reference>
<name>A0A550CFN7_9AGAR</name>
<comment type="caution">
    <text evidence="2">The sequence shown here is derived from an EMBL/GenBank/DDBJ whole genome shotgun (WGS) entry which is preliminary data.</text>
</comment>
<organism evidence="2 3">
    <name type="scientific">Schizophyllum amplum</name>
    <dbReference type="NCBI Taxonomy" id="97359"/>
    <lineage>
        <taxon>Eukaryota</taxon>
        <taxon>Fungi</taxon>
        <taxon>Dikarya</taxon>
        <taxon>Basidiomycota</taxon>
        <taxon>Agaricomycotina</taxon>
        <taxon>Agaricomycetes</taxon>
        <taxon>Agaricomycetidae</taxon>
        <taxon>Agaricales</taxon>
        <taxon>Schizophyllaceae</taxon>
        <taxon>Schizophyllum</taxon>
    </lineage>
</organism>
<protein>
    <submittedName>
        <fullName evidence="2">Uncharacterized protein</fullName>
    </submittedName>
</protein>
<feature type="transmembrane region" description="Helical" evidence="1">
    <location>
        <begin position="58"/>
        <end position="76"/>
    </location>
</feature>
<dbReference type="OrthoDB" id="2850724at2759"/>
<gene>
    <name evidence="2" type="ORF">BD626DRAFT_494849</name>
</gene>
<evidence type="ECO:0000256" key="1">
    <source>
        <dbReference type="SAM" id="Phobius"/>
    </source>
</evidence>
<dbReference type="AlphaFoldDB" id="A0A550CFN7"/>
<keyword evidence="1" id="KW-1133">Transmembrane helix</keyword>
<keyword evidence="1" id="KW-0812">Transmembrane</keyword>
<proteinExistence type="predicted"/>
<sequence>MTSMTGVYIRRGRKKTRGNTPRAQAFIIMYPTGPRFVALGANATRFMGSQPQPGKGKIMFGIGAFIGMTVLSYWWGYDDIDKRHRGTLWLNKQEISEDQVEASQAM</sequence>
<evidence type="ECO:0000313" key="3">
    <source>
        <dbReference type="Proteomes" id="UP000320762"/>
    </source>
</evidence>